<dbReference type="PATRIC" id="fig|1698267.3.peg.1703"/>
<feature type="transmembrane region" description="Helical" evidence="1">
    <location>
        <begin position="205"/>
        <end position="225"/>
    </location>
</feature>
<organism evidence="2 3">
    <name type="scientific">candidate division MSBL1 archaeon SCGC-AAA259I09</name>
    <dbReference type="NCBI Taxonomy" id="1698267"/>
    <lineage>
        <taxon>Archaea</taxon>
        <taxon>Methanobacteriati</taxon>
        <taxon>Methanobacteriota</taxon>
        <taxon>candidate division MSBL1</taxon>
    </lineage>
</organism>
<keyword evidence="3" id="KW-1185">Reference proteome</keyword>
<name>A0A133UQV9_9EURY</name>
<dbReference type="InterPro" id="IPR011672">
    <property type="entry name" value="DUF1614"/>
</dbReference>
<feature type="transmembrane region" description="Helical" evidence="1">
    <location>
        <begin position="7"/>
        <end position="30"/>
    </location>
</feature>
<evidence type="ECO:0008006" key="4">
    <source>
        <dbReference type="Google" id="ProtNLM"/>
    </source>
</evidence>
<feature type="transmembrane region" description="Helical" evidence="1">
    <location>
        <begin position="36"/>
        <end position="57"/>
    </location>
</feature>
<gene>
    <name evidence="2" type="ORF">AKJ37_04840</name>
</gene>
<keyword evidence="1" id="KW-0472">Membrane</keyword>
<evidence type="ECO:0000313" key="3">
    <source>
        <dbReference type="Proteomes" id="UP000070463"/>
    </source>
</evidence>
<dbReference type="Proteomes" id="UP000070463">
    <property type="component" value="Unassembled WGS sequence"/>
</dbReference>
<feature type="transmembrane region" description="Helical" evidence="1">
    <location>
        <begin position="173"/>
        <end position="193"/>
    </location>
</feature>
<keyword evidence="1" id="KW-0812">Transmembrane</keyword>
<reference evidence="2 3" key="1">
    <citation type="journal article" date="2016" name="Sci. Rep.">
        <title>Metabolic traits of an uncultured archaeal lineage -MSBL1- from brine pools of the Red Sea.</title>
        <authorList>
            <person name="Mwirichia R."/>
            <person name="Alam I."/>
            <person name="Rashid M."/>
            <person name="Vinu M."/>
            <person name="Ba-Alawi W."/>
            <person name="Anthony Kamau A."/>
            <person name="Kamanda Ngugi D."/>
            <person name="Goker M."/>
            <person name="Klenk H.P."/>
            <person name="Bajic V."/>
            <person name="Stingl U."/>
        </authorList>
    </citation>
    <scope>NUCLEOTIDE SEQUENCE [LARGE SCALE GENOMIC DNA]</scope>
    <source>
        <strain evidence="2">SCGC-AAA259I09</strain>
    </source>
</reference>
<protein>
    <recommendedName>
        <fullName evidence="4">DUF1614 domain-containing protein</fullName>
    </recommendedName>
</protein>
<evidence type="ECO:0000256" key="1">
    <source>
        <dbReference type="SAM" id="Phobius"/>
    </source>
</evidence>
<accession>A0A133UQV9</accession>
<evidence type="ECO:0000313" key="2">
    <source>
        <dbReference type="EMBL" id="KXA96595.1"/>
    </source>
</evidence>
<sequence>MRGRNFVALPFALIFFVVLVLLLIILPFIIGEAFRTLGFGIELTVALFFFSLLGSVINIPVHTIRTRETVTVSRTRSLLGIIYSKPEERYRIRKTTIAINLGGALIPLLICIYLVTTNPELWLQFSLGVGILTLICYVLARPVPGVGITLPIFIPPLAAALFAILVPGGPRTIIAYVSGVMGVLIGGDILNLAKVSKYESKMLSIGGAGTFDGIFLTGIISVILAA</sequence>
<feature type="transmembrane region" description="Helical" evidence="1">
    <location>
        <begin position="121"/>
        <end position="140"/>
    </location>
</feature>
<keyword evidence="1" id="KW-1133">Transmembrane helix</keyword>
<feature type="transmembrane region" description="Helical" evidence="1">
    <location>
        <begin position="147"/>
        <end position="167"/>
    </location>
</feature>
<dbReference type="EMBL" id="LHXR01000072">
    <property type="protein sequence ID" value="KXA96595.1"/>
    <property type="molecule type" value="Genomic_DNA"/>
</dbReference>
<proteinExistence type="predicted"/>
<feature type="transmembrane region" description="Helical" evidence="1">
    <location>
        <begin position="97"/>
        <end position="115"/>
    </location>
</feature>
<dbReference type="AlphaFoldDB" id="A0A133UQV9"/>
<comment type="caution">
    <text evidence="2">The sequence shown here is derived from an EMBL/GenBank/DDBJ whole genome shotgun (WGS) entry which is preliminary data.</text>
</comment>
<dbReference type="Pfam" id="PF07758">
    <property type="entry name" value="DUF1614"/>
    <property type="match status" value="1"/>
</dbReference>